<evidence type="ECO:0000259" key="2">
    <source>
        <dbReference type="Pfam" id="PF01968"/>
    </source>
</evidence>
<evidence type="ECO:0000313" key="4">
    <source>
        <dbReference type="EMBL" id="BDZ44106.1"/>
    </source>
</evidence>
<evidence type="ECO:0000256" key="1">
    <source>
        <dbReference type="SAM" id="MobiDB-lite"/>
    </source>
</evidence>
<reference evidence="6" key="2">
    <citation type="journal article" date="2019" name="Int. J. Syst. Evol. Microbiol.">
        <title>The Global Catalogue of Microorganisms (GCM) 10K type strain sequencing project: providing services to taxonomists for standard genome sequencing and annotation.</title>
        <authorList>
            <consortium name="The Broad Institute Genomics Platform"/>
            <consortium name="The Broad Institute Genome Sequencing Center for Infectious Disease"/>
            <person name="Wu L."/>
            <person name="Ma J."/>
        </authorList>
    </citation>
    <scope>NUCLEOTIDE SEQUENCE [LARGE SCALE GENOMIC DNA]</scope>
    <source>
        <strain evidence="6">NBRC 108725</strain>
    </source>
</reference>
<dbReference type="InterPro" id="IPR045079">
    <property type="entry name" value="Oxoprolinase-like"/>
</dbReference>
<dbReference type="Proteomes" id="UP001321498">
    <property type="component" value="Chromosome"/>
</dbReference>
<keyword evidence="6" id="KW-1185">Reference proteome</keyword>
<dbReference type="Pfam" id="PF01968">
    <property type="entry name" value="Hydantoinase_A"/>
    <property type="match status" value="1"/>
</dbReference>
<accession>A0ABN6XVQ4</accession>
<feature type="domain" description="Hydantoinase A/oxoprolinase" evidence="2">
    <location>
        <begin position="197"/>
        <end position="377"/>
    </location>
</feature>
<reference evidence="5" key="1">
    <citation type="journal article" date="2014" name="Int. J. Syst. Evol. Microbiol.">
        <title>Complete genome of a new Firmicutes species belonging to the dominant human colonic microbiota ('Ruminococcus bicirculans') reveals two chromosomes and a selective capacity to utilize plant glucans.</title>
        <authorList>
            <consortium name="NISC Comparative Sequencing Program"/>
            <person name="Wegmann U."/>
            <person name="Louis P."/>
            <person name="Goesmann A."/>
            <person name="Henrissat B."/>
            <person name="Duncan S.H."/>
            <person name="Flint H.J."/>
        </authorList>
    </citation>
    <scope>NUCLEOTIDE SEQUENCE</scope>
    <source>
        <strain evidence="5">NBRC 108725</strain>
    </source>
</reference>
<proteinExistence type="predicted"/>
<protein>
    <recommendedName>
        <fullName evidence="7">Hydantoinase/oxoprolinase family protein</fullName>
    </recommendedName>
</protein>
<dbReference type="EMBL" id="AP027731">
    <property type="protein sequence ID" value="BDZ44106.1"/>
    <property type="molecule type" value="Genomic_DNA"/>
</dbReference>
<dbReference type="EMBL" id="AP027731">
    <property type="protein sequence ID" value="BDZ47716.1"/>
    <property type="molecule type" value="Genomic_DNA"/>
</dbReference>
<dbReference type="Pfam" id="PF05378">
    <property type="entry name" value="Hydant_A_N"/>
    <property type="match status" value="1"/>
</dbReference>
<evidence type="ECO:0000313" key="6">
    <source>
        <dbReference type="Proteomes" id="UP001321498"/>
    </source>
</evidence>
<dbReference type="InterPro" id="IPR002821">
    <property type="entry name" value="Hydantoinase_A"/>
</dbReference>
<gene>
    <name evidence="4" type="ORF">GCM10025866_00150</name>
    <name evidence="5" type="ORF">GCM10025866_36250</name>
</gene>
<evidence type="ECO:0008006" key="7">
    <source>
        <dbReference type="Google" id="ProtNLM"/>
    </source>
</evidence>
<dbReference type="PANTHER" id="PTHR11365:SF23">
    <property type="entry name" value="HYPOTHETICAL 5-OXOPROLINASE (EUROFUNG)-RELATED"/>
    <property type="match status" value="1"/>
</dbReference>
<evidence type="ECO:0000313" key="5">
    <source>
        <dbReference type="EMBL" id="BDZ47716.1"/>
    </source>
</evidence>
<feature type="domain" description="Hydantoinase/oxoprolinase N-terminal" evidence="3">
    <location>
        <begin position="3"/>
        <end position="176"/>
    </location>
</feature>
<evidence type="ECO:0000259" key="3">
    <source>
        <dbReference type="Pfam" id="PF05378"/>
    </source>
</evidence>
<dbReference type="InterPro" id="IPR008040">
    <property type="entry name" value="Hydant_A_N"/>
</dbReference>
<dbReference type="RefSeq" id="WP_286277573.1">
    <property type="nucleotide sequence ID" value="NZ_AP027731.1"/>
</dbReference>
<organism evidence="5 6">
    <name type="scientific">Naasia aerilata</name>
    <dbReference type="NCBI Taxonomy" id="1162966"/>
    <lineage>
        <taxon>Bacteria</taxon>
        <taxon>Bacillati</taxon>
        <taxon>Actinomycetota</taxon>
        <taxon>Actinomycetes</taxon>
        <taxon>Micrococcales</taxon>
        <taxon>Microbacteriaceae</taxon>
        <taxon>Naasia</taxon>
    </lineage>
</organism>
<dbReference type="PANTHER" id="PTHR11365">
    <property type="entry name" value="5-OXOPROLINASE RELATED"/>
    <property type="match status" value="1"/>
</dbReference>
<sequence>MSRVAIDIGGTFTDVVAMDERGDISVGKSLSTPTHLLDGILSGLRYSGTEVEDVAFLLHGSTVVINSLIERRGAETALITTEGFRDVYEIGRVNRPDAFNLAFRRPRPLIPRRRVFEAPERMRADGSAQRPLDEAAIRTIAGRLRADGVQSVAVALLHAYRNPSHELRIGEILAEELPGVFVSLSHELSREYREYERTSTVAANAFVGPVVADYLASLDDAFRSGGGAIAIMQSNGGLAGIERIRRQSVQMLESGPAGGVVATIEACRHLGYEHAIAFDMGGTTAKASIVRDLAFPIASEYFVGGYAEGLPIRVPCLDIVEVGTGGGSIASVDIGGGIHVGPRSAGSEPGPACYGRGGVDATVTDASVVLGIIDSNQRLSGVSACTPMPPATPSRLSPSSSA</sequence>
<feature type="region of interest" description="Disordered" evidence="1">
    <location>
        <begin position="383"/>
        <end position="402"/>
    </location>
</feature>
<name>A0ABN6XVQ4_9MICO</name>
<reference evidence="5" key="3">
    <citation type="submission" date="2023-02" db="EMBL/GenBank/DDBJ databases">
        <authorList>
            <person name="Sun Q."/>
            <person name="Mori K."/>
        </authorList>
    </citation>
    <scope>NUCLEOTIDE SEQUENCE</scope>
    <source>
        <strain evidence="5">NBRC 108725</strain>
    </source>
</reference>